<proteinExistence type="predicted"/>
<organism evidence="2">
    <name type="scientific">Rhodanobacter sp. FW102-FHT14D07</name>
    <dbReference type="NCBI Taxonomy" id="3351462"/>
    <lineage>
        <taxon>Bacteria</taxon>
        <taxon>Pseudomonadati</taxon>
        <taxon>Pseudomonadota</taxon>
        <taxon>Gammaproteobacteria</taxon>
        <taxon>Lysobacterales</taxon>
        <taxon>Rhodanobacteraceae</taxon>
        <taxon>Rhodanobacter</taxon>
    </lineage>
</organism>
<dbReference type="InterPro" id="IPR011051">
    <property type="entry name" value="RmlC_Cupin_sf"/>
</dbReference>
<evidence type="ECO:0000259" key="1">
    <source>
        <dbReference type="Pfam" id="PF07883"/>
    </source>
</evidence>
<name>A0AB74UW08_9GAMM</name>
<evidence type="ECO:0000313" key="2">
    <source>
        <dbReference type="EMBL" id="XIA18897.1"/>
    </source>
</evidence>
<accession>A0AB74UW08</accession>
<reference evidence="2" key="1">
    <citation type="submission" date="2024-10" db="EMBL/GenBank/DDBJ databases">
        <authorList>
            <person name="Lesea H.P."/>
            <person name="Kuehl J.V."/>
            <person name="Chandonia J.-M."/>
        </authorList>
    </citation>
    <scope>NUCLEOTIDE SEQUENCE</scope>
    <source>
        <strain evidence="2">FW102-FHT14D07</strain>
    </source>
</reference>
<dbReference type="PANTHER" id="PTHR36440:SF1">
    <property type="entry name" value="PUTATIVE (AFU_ORTHOLOGUE AFUA_8G07350)-RELATED"/>
    <property type="match status" value="1"/>
</dbReference>
<protein>
    <submittedName>
        <fullName evidence="2">Cupin domain-containing protein</fullName>
    </submittedName>
</protein>
<dbReference type="InterPro" id="IPR014710">
    <property type="entry name" value="RmlC-like_jellyroll"/>
</dbReference>
<dbReference type="PANTHER" id="PTHR36440">
    <property type="entry name" value="PUTATIVE (AFU_ORTHOLOGUE AFUA_8G07350)-RELATED"/>
    <property type="match status" value="1"/>
</dbReference>
<gene>
    <name evidence="2" type="ORF">ACFYG5_01790</name>
</gene>
<dbReference type="SUPFAM" id="SSF51182">
    <property type="entry name" value="RmlC-like cupins"/>
    <property type="match status" value="1"/>
</dbReference>
<dbReference type="InterPro" id="IPR053146">
    <property type="entry name" value="QDO-like"/>
</dbReference>
<dbReference type="InterPro" id="IPR013096">
    <property type="entry name" value="Cupin_2"/>
</dbReference>
<dbReference type="RefSeq" id="WP_395119913.1">
    <property type="nucleotide sequence ID" value="NZ_CP170721.1"/>
</dbReference>
<dbReference type="Pfam" id="PF07883">
    <property type="entry name" value="Cupin_2"/>
    <property type="match status" value="1"/>
</dbReference>
<dbReference type="AlphaFoldDB" id="A0AB74UW08"/>
<dbReference type="EMBL" id="CP170721">
    <property type="protein sequence ID" value="XIA18897.1"/>
    <property type="molecule type" value="Genomic_DNA"/>
</dbReference>
<dbReference type="Gene3D" id="2.60.120.10">
    <property type="entry name" value="Jelly Rolls"/>
    <property type="match status" value="1"/>
</dbReference>
<feature type="domain" description="Cupin type-2" evidence="1">
    <location>
        <begin position="48"/>
        <end position="113"/>
    </location>
</feature>
<sequence>MNAPDATRKPLITRPAQGRRYDMGRMRAVFHADGAQTAERYSLSEWWLQPRTGGPGSHAHDDDHIYYVLAGTLSVCIDGEWAPAPRGSWVLIPGGTPHDFENRDAAECGFLCINTPAGFERKMPELVAWFADNPLGDARSD</sequence>